<proteinExistence type="predicted"/>
<evidence type="ECO:0000256" key="1">
    <source>
        <dbReference type="SAM" id="Phobius"/>
    </source>
</evidence>
<feature type="transmembrane region" description="Helical" evidence="1">
    <location>
        <begin position="171"/>
        <end position="190"/>
    </location>
</feature>
<keyword evidence="1" id="KW-0812">Transmembrane</keyword>
<name>A0ABW2IK10_9PROT</name>
<evidence type="ECO:0000313" key="2">
    <source>
        <dbReference type="EMBL" id="MFC7291182.1"/>
    </source>
</evidence>
<dbReference type="InterPro" id="IPR045466">
    <property type="entry name" value="DUF6498"/>
</dbReference>
<dbReference type="RefSeq" id="WP_382166376.1">
    <property type="nucleotide sequence ID" value="NZ_JBHTBR010000002.1"/>
</dbReference>
<keyword evidence="1" id="KW-0472">Membrane</keyword>
<keyword evidence="3" id="KW-1185">Reference proteome</keyword>
<dbReference type="Proteomes" id="UP001596492">
    <property type="component" value="Unassembled WGS sequence"/>
</dbReference>
<feature type="transmembrane region" description="Helical" evidence="1">
    <location>
        <begin position="121"/>
        <end position="144"/>
    </location>
</feature>
<sequence>MFELAYWQRALQTPVILTGFLVDLLPLIAVLTMGWGALELVLLYWLENLVIGVITVIRILFAGVGKGNISSLFTALFMGSFFTIHYGGFCLGHGVFLLTFLGEVGGNSNIATSFSQLGDSAVSDIVTSMGLIGLVGILSAKFLWELYQHVVLYVRNGEHVKAEIGDEMFAPYGRIVLLHIGIFVGAFTMAKLGDPMIGILGLILLRAGVGVIANVSEGRKKQTIAG</sequence>
<dbReference type="EMBL" id="JBHTBR010000002">
    <property type="protein sequence ID" value="MFC7291182.1"/>
    <property type="molecule type" value="Genomic_DNA"/>
</dbReference>
<organism evidence="2 3">
    <name type="scientific">Hirschia litorea</name>
    <dbReference type="NCBI Taxonomy" id="1199156"/>
    <lineage>
        <taxon>Bacteria</taxon>
        <taxon>Pseudomonadati</taxon>
        <taxon>Pseudomonadota</taxon>
        <taxon>Alphaproteobacteria</taxon>
        <taxon>Hyphomonadales</taxon>
        <taxon>Hyphomonadaceae</taxon>
        <taxon>Hirschia</taxon>
    </lineage>
</organism>
<reference evidence="3" key="1">
    <citation type="journal article" date="2019" name="Int. J. Syst. Evol. Microbiol.">
        <title>The Global Catalogue of Microorganisms (GCM) 10K type strain sequencing project: providing services to taxonomists for standard genome sequencing and annotation.</title>
        <authorList>
            <consortium name="The Broad Institute Genomics Platform"/>
            <consortium name="The Broad Institute Genome Sequencing Center for Infectious Disease"/>
            <person name="Wu L."/>
            <person name="Ma J."/>
        </authorList>
    </citation>
    <scope>NUCLEOTIDE SEQUENCE [LARGE SCALE GENOMIC DNA]</scope>
    <source>
        <strain evidence="3">CCUG 51308</strain>
    </source>
</reference>
<feature type="transmembrane region" description="Helical" evidence="1">
    <location>
        <begin position="15"/>
        <end position="36"/>
    </location>
</feature>
<feature type="transmembrane region" description="Helical" evidence="1">
    <location>
        <begin position="42"/>
        <end position="61"/>
    </location>
</feature>
<dbReference type="Pfam" id="PF20108">
    <property type="entry name" value="DUF6498"/>
    <property type="match status" value="1"/>
</dbReference>
<protein>
    <submittedName>
        <fullName evidence="2">DUF6498-containing protein</fullName>
    </submittedName>
</protein>
<evidence type="ECO:0000313" key="3">
    <source>
        <dbReference type="Proteomes" id="UP001596492"/>
    </source>
</evidence>
<accession>A0ABW2IK10</accession>
<comment type="caution">
    <text evidence="2">The sequence shown here is derived from an EMBL/GenBank/DDBJ whole genome shotgun (WGS) entry which is preliminary data.</text>
</comment>
<feature type="transmembrane region" description="Helical" evidence="1">
    <location>
        <begin position="73"/>
        <end position="101"/>
    </location>
</feature>
<keyword evidence="1" id="KW-1133">Transmembrane helix</keyword>
<gene>
    <name evidence="2" type="ORF">ACFQS8_06105</name>
</gene>
<feature type="transmembrane region" description="Helical" evidence="1">
    <location>
        <begin position="196"/>
        <end position="215"/>
    </location>
</feature>